<dbReference type="SMART" id="SM00421">
    <property type="entry name" value="HTH_LUXR"/>
    <property type="match status" value="1"/>
</dbReference>
<dbReference type="PANTHER" id="PTHR44688">
    <property type="entry name" value="DNA-BINDING TRANSCRIPTIONAL ACTIVATOR DEVR_DOSR"/>
    <property type="match status" value="1"/>
</dbReference>
<proteinExistence type="predicted"/>
<dbReference type="CDD" id="cd06170">
    <property type="entry name" value="LuxR_C_like"/>
    <property type="match status" value="1"/>
</dbReference>
<dbReference type="PROSITE" id="PS00622">
    <property type="entry name" value="HTH_LUXR_1"/>
    <property type="match status" value="1"/>
</dbReference>
<dbReference type="PRINTS" id="PR00038">
    <property type="entry name" value="HTHLUXR"/>
</dbReference>
<comment type="caution">
    <text evidence="5">The sequence shown here is derived from an EMBL/GenBank/DDBJ whole genome shotgun (WGS) entry which is preliminary data.</text>
</comment>
<dbReference type="InterPro" id="IPR011990">
    <property type="entry name" value="TPR-like_helical_dom_sf"/>
</dbReference>
<gene>
    <name evidence="5" type="ORF">UO65_6629</name>
</gene>
<dbReference type="Proteomes" id="UP000019277">
    <property type="component" value="Unassembled WGS sequence"/>
</dbReference>
<dbReference type="GO" id="GO:0003677">
    <property type="term" value="F:DNA binding"/>
    <property type="evidence" value="ECO:0007669"/>
    <property type="project" value="UniProtKB-KW"/>
</dbReference>
<dbReference type="Gene3D" id="1.10.10.10">
    <property type="entry name" value="Winged helix-like DNA-binding domain superfamily/Winged helix DNA-binding domain"/>
    <property type="match status" value="1"/>
</dbReference>
<evidence type="ECO:0000313" key="5">
    <source>
        <dbReference type="EMBL" id="EWC58073.1"/>
    </source>
</evidence>
<dbReference type="PROSITE" id="PS50043">
    <property type="entry name" value="HTH_LUXR_2"/>
    <property type="match status" value="1"/>
</dbReference>
<name>W7IC37_9PSEU</name>
<dbReference type="Pfam" id="PF00196">
    <property type="entry name" value="GerE"/>
    <property type="match status" value="1"/>
</dbReference>
<evidence type="ECO:0000256" key="1">
    <source>
        <dbReference type="ARBA" id="ARBA00023015"/>
    </source>
</evidence>
<dbReference type="eggNOG" id="COG2909">
    <property type="taxonomic scope" value="Bacteria"/>
</dbReference>
<dbReference type="PANTHER" id="PTHR44688:SF16">
    <property type="entry name" value="DNA-BINDING TRANSCRIPTIONAL ACTIVATOR DEVR_DOSR"/>
    <property type="match status" value="1"/>
</dbReference>
<evidence type="ECO:0000256" key="2">
    <source>
        <dbReference type="ARBA" id="ARBA00023125"/>
    </source>
</evidence>
<organism evidence="5 6">
    <name type="scientific">Actinokineospora spheciospongiae</name>
    <dbReference type="NCBI Taxonomy" id="909613"/>
    <lineage>
        <taxon>Bacteria</taxon>
        <taxon>Bacillati</taxon>
        <taxon>Actinomycetota</taxon>
        <taxon>Actinomycetes</taxon>
        <taxon>Pseudonocardiales</taxon>
        <taxon>Pseudonocardiaceae</taxon>
        <taxon>Actinokineospora</taxon>
    </lineage>
</organism>
<dbReference type="InterPro" id="IPR016032">
    <property type="entry name" value="Sig_transdc_resp-reg_C-effctor"/>
</dbReference>
<dbReference type="Gene3D" id="1.25.40.10">
    <property type="entry name" value="Tetratricopeptide repeat domain"/>
    <property type="match status" value="1"/>
</dbReference>
<evidence type="ECO:0000313" key="6">
    <source>
        <dbReference type="Proteomes" id="UP000019277"/>
    </source>
</evidence>
<accession>W7IC37</accession>
<keyword evidence="6" id="KW-1185">Reference proteome</keyword>
<dbReference type="AlphaFoldDB" id="W7IC37"/>
<dbReference type="SUPFAM" id="SSF48452">
    <property type="entry name" value="TPR-like"/>
    <property type="match status" value="1"/>
</dbReference>
<reference evidence="5 6" key="1">
    <citation type="journal article" date="2014" name="Genome Announc.">
        <title>Draft Genome Sequence of the Antitrypanosomally Active Sponge-Associated Bacterium Actinokineospora sp. Strain EG49.</title>
        <authorList>
            <person name="Harjes J."/>
            <person name="Ryu T."/>
            <person name="Abdelmohsen U.R."/>
            <person name="Moitinho-Silva L."/>
            <person name="Horn H."/>
            <person name="Ravasi T."/>
            <person name="Hentschel U."/>
        </authorList>
    </citation>
    <scope>NUCLEOTIDE SEQUENCE [LARGE SCALE GENOMIC DNA]</scope>
    <source>
        <strain evidence="5 6">EG49</strain>
    </source>
</reference>
<dbReference type="InterPro" id="IPR036388">
    <property type="entry name" value="WH-like_DNA-bd_sf"/>
</dbReference>
<dbReference type="STRING" id="909613.UO65_6629"/>
<sequence length="507" mass="54468">MHAACGPDRAAARALLPEVERCAESALRSLTAGLIALFGTGDWLAARRHFSAALDRSRGSGDWVEAVAAAGLSGAQVWSGRGREALEHTRHALRLGGLPVRLADFTTVLLAVARCRVDGMAGGLSELDDLPADPAEVPPDRLDSLACRGAIRTMLGRFTAAEHDLTTTIRHHGAGCHLMSGTTPHSYLAALHYARGEWDRASVLVHQALSLADDDEQPHHRALRHMVATLVPAGRGDWATATAHVKAARGSAERAAGPQDRKYAAIAAATLHQARGLPAEMLTALHPLTGDDPDGTHVWWHLWWRPLLVEALLGTGRRDEAAEHLAALRTHATEYLRPTLLRFELALTPERVPTGTKARVAELARRAHPHSFAQALLEADLGTRLAGEGATTAAAPFLRSALNRFTALRATPFEHRVRRHLGGDREPAASPLAGLSRREGQIAHLVSLDHTNREVAAQLYITTKTVEYHLHNIYSKLGVAGRRQLRERVAAAGAAPPAHLSARGTGA</sequence>
<keyword evidence="1" id="KW-0805">Transcription regulation</keyword>
<protein>
    <submittedName>
        <fullName evidence="5">Putative transcriptional regulator</fullName>
    </submittedName>
</protein>
<dbReference type="GO" id="GO:0006355">
    <property type="term" value="P:regulation of DNA-templated transcription"/>
    <property type="evidence" value="ECO:0007669"/>
    <property type="project" value="InterPro"/>
</dbReference>
<keyword evidence="3" id="KW-0804">Transcription</keyword>
<dbReference type="InterPro" id="IPR000792">
    <property type="entry name" value="Tscrpt_reg_LuxR_C"/>
</dbReference>
<dbReference type="SUPFAM" id="SSF46894">
    <property type="entry name" value="C-terminal effector domain of the bipartite response regulators"/>
    <property type="match status" value="1"/>
</dbReference>
<keyword evidence="2" id="KW-0238">DNA-binding</keyword>
<evidence type="ECO:0000256" key="3">
    <source>
        <dbReference type="ARBA" id="ARBA00023163"/>
    </source>
</evidence>
<dbReference type="EMBL" id="AYXG01000261">
    <property type="protein sequence ID" value="EWC58073.1"/>
    <property type="molecule type" value="Genomic_DNA"/>
</dbReference>
<evidence type="ECO:0000259" key="4">
    <source>
        <dbReference type="PROSITE" id="PS50043"/>
    </source>
</evidence>
<feature type="domain" description="HTH luxR-type" evidence="4">
    <location>
        <begin position="428"/>
        <end position="493"/>
    </location>
</feature>